<sequence length="60" mass="6518">MFKKTLICISSLLAKAIIANYTTGLGESLVSWETKVVNGQDLSKKHYNVAQGQNIVSAAY</sequence>
<name>A0A1R1WYC3_9FUNG</name>
<dbReference type="EMBL" id="LSSN01006056">
    <property type="protein sequence ID" value="OMJ07386.1"/>
    <property type="molecule type" value="Genomic_DNA"/>
</dbReference>
<feature type="signal peptide" evidence="1">
    <location>
        <begin position="1"/>
        <end position="19"/>
    </location>
</feature>
<reference evidence="2 3" key="1">
    <citation type="submission" date="2017-01" db="EMBL/GenBank/DDBJ databases">
        <authorList>
            <person name="Mah S.A."/>
            <person name="Swanson W.J."/>
            <person name="Moy G.W."/>
            <person name="Vacquier V.D."/>
        </authorList>
    </citation>
    <scope>NUCLEOTIDE SEQUENCE [LARGE SCALE GENOMIC DNA]</scope>
    <source>
        <strain evidence="2 3">GSMNP</strain>
    </source>
</reference>
<evidence type="ECO:0000313" key="2">
    <source>
        <dbReference type="EMBL" id="OMJ07386.1"/>
    </source>
</evidence>
<keyword evidence="3" id="KW-1185">Reference proteome</keyword>
<protein>
    <submittedName>
        <fullName evidence="2">Uncharacterized protein</fullName>
    </submittedName>
</protein>
<gene>
    <name evidence="2" type="ORF">AYI70_g12222</name>
</gene>
<organism evidence="2 3">
    <name type="scientific">Smittium culicis</name>
    <dbReference type="NCBI Taxonomy" id="133412"/>
    <lineage>
        <taxon>Eukaryota</taxon>
        <taxon>Fungi</taxon>
        <taxon>Fungi incertae sedis</taxon>
        <taxon>Zoopagomycota</taxon>
        <taxon>Kickxellomycotina</taxon>
        <taxon>Harpellomycetes</taxon>
        <taxon>Harpellales</taxon>
        <taxon>Legeriomycetaceae</taxon>
        <taxon>Smittium</taxon>
    </lineage>
</organism>
<keyword evidence="1" id="KW-0732">Signal</keyword>
<dbReference type="AlphaFoldDB" id="A0A1R1WYC3"/>
<evidence type="ECO:0000313" key="3">
    <source>
        <dbReference type="Proteomes" id="UP000187283"/>
    </source>
</evidence>
<feature type="chain" id="PRO_5012141850" evidence="1">
    <location>
        <begin position="20"/>
        <end position="60"/>
    </location>
</feature>
<accession>A0A1R1WYC3</accession>
<evidence type="ECO:0000256" key="1">
    <source>
        <dbReference type="SAM" id="SignalP"/>
    </source>
</evidence>
<feature type="non-terminal residue" evidence="2">
    <location>
        <position position="60"/>
    </location>
</feature>
<proteinExistence type="predicted"/>
<comment type="caution">
    <text evidence="2">The sequence shown here is derived from an EMBL/GenBank/DDBJ whole genome shotgun (WGS) entry which is preliminary data.</text>
</comment>
<dbReference type="Proteomes" id="UP000187283">
    <property type="component" value="Unassembled WGS sequence"/>
</dbReference>